<feature type="transmembrane region" description="Helical" evidence="1">
    <location>
        <begin position="279"/>
        <end position="301"/>
    </location>
</feature>
<keyword evidence="1" id="KW-0472">Membrane</keyword>
<keyword evidence="1" id="KW-0812">Transmembrane</keyword>
<accession>A0A1F7UPS6</accession>
<comment type="caution">
    <text evidence="2">The sequence shown here is derived from an EMBL/GenBank/DDBJ whole genome shotgun (WGS) entry which is preliminary data.</text>
</comment>
<protein>
    <recommendedName>
        <fullName evidence="4">DUF2029 domain-containing protein</fullName>
    </recommendedName>
</protein>
<dbReference type="Pfam" id="PF05208">
    <property type="entry name" value="ALG3"/>
    <property type="match status" value="1"/>
</dbReference>
<sequence length="409" mass="45574">MTGWKMKFTVLFLAAIALSIRLALSPLPGNVFDLGVFKAWGLWSAANGFDGIYTRMDQEGIPLASFPNYALFFPYLRAIGWIHINYTAPLLGANPWQLTSMIKLPGIIGDLASALLAGWFVRRRVSRRAGFFVFLALLFHPAIIYTSSVWGQNDSLHTFFLLAALVAISETKMRKAWAAQTLAVLFKIQSILLLPLILIVHLRRGGPLATLRNGLVSAAAAVLVLAPFWAKDPAGIWRSLLWNVSRYPYVSANAMNIWWPAMLGPNGPRLDTEILFGNITYRMAGFLLLAAAVSGISLLALRLEMTAKNLFFLATLFSLAFFLFPTEIHERYLYPAVVFLIVAAAFDRRLIASAFFLSLSFLANLFYMSPLSRFLPVVNLWWLINLGVFIAVLMAVLARLRIETHGRTA</sequence>
<reference evidence="2 3" key="1">
    <citation type="journal article" date="2016" name="Nat. Commun.">
        <title>Thousands of microbial genomes shed light on interconnected biogeochemical processes in an aquifer system.</title>
        <authorList>
            <person name="Anantharaman K."/>
            <person name="Brown C.T."/>
            <person name="Hug L.A."/>
            <person name="Sharon I."/>
            <person name="Castelle C.J."/>
            <person name="Probst A.J."/>
            <person name="Thomas B.C."/>
            <person name="Singh A."/>
            <person name="Wilkins M.J."/>
            <person name="Karaoz U."/>
            <person name="Brodie E.L."/>
            <person name="Williams K.H."/>
            <person name="Hubbard S.S."/>
            <person name="Banfield J.F."/>
        </authorList>
    </citation>
    <scope>NUCLEOTIDE SEQUENCE [LARGE SCALE GENOMIC DNA]</scope>
</reference>
<gene>
    <name evidence="2" type="ORF">A3F28_01370</name>
</gene>
<keyword evidence="1" id="KW-1133">Transmembrane helix</keyword>
<evidence type="ECO:0008006" key="4">
    <source>
        <dbReference type="Google" id="ProtNLM"/>
    </source>
</evidence>
<dbReference type="GO" id="GO:0000030">
    <property type="term" value="F:mannosyltransferase activity"/>
    <property type="evidence" value="ECO:0007669"/>
    <property type="project" value="InterPro"/>
</dbReference>
<dbReference type="AlphaFoldDB" id="A0A1F7UPS6"/>
<dbReference type="InterPro" id="IPR007873">
    <property type="entry name" value="Glycosyltransferase_ALG3"/>
</dbReference>
<feature type="transmembrane region" description="Helical" evidence="1">
    <location>
        <begin position="332"/>
        <end position="347"/>
    </location>
</feature>
<feature type="transmembrane region" description="Helical" evidence="1">
    <location>
        <begin position="184"/>
        <end position="202"/>
    </location>
</feature>
<dbReference type="Proteomes" id="UP000176598">
    <property type="component" value="Unassembled WGS sequence"/>
</dbReference>
<name>A0A1F7UPS6_9BACT</name>
<feature type="transmembrane region" description="Helical" evidence="1">
    <location>
        <begin position="208"/>
        <end position="228"/>
    </location>
</feature>
<feature type="transmembrane region" description="Helical" evidence="1">
    <location>
        <begin position="104"/>
        <end position="122"/>
    </location>
</feature>
<proteinExistence type="predicted"/>
<organism evidence="2 3">
    <name type="scientific">Candidatus Uhrbacteria bacterium RIFCSPHIGHO2_12_FULL_57_11</name>
    <dbReference type="NCBI Taxonomy" id="1802398"/>
    <lineage>
        <taxon>Bacteria</taxon>
        <taxon>Candidatus Uhriibacteriota</taxon>
    </lineage>
</organism>
<feature type="transmembrane region" description="Helical" evidence="1">
    <location>
        <begin position="129"/>
        <end position="150"/>
    </location>
</feature>
<evidence type="ECO:0000313" key="2">
    <source>
        <dbReference type="EMBL" id="OGL79708.1"/>
    </source>
</evidence>
<dbReference type="EMBL" id="MGEG01000008">
    <property type="protein sequence ID" value="OGL79708.1"/>
    <property type="molecule type" value="Genomic_DNA"/>
</dbReference>
<feature type="transmembrane region" description="Helical" evidence="1">
    <location>
        <begin position="380"/>
        <end position="400"/>
    </location>
</feature>
<evidence type="ECO:0000256" key="1">
    <source>
        <dbReference type="SAM" id="Phobius"/>
    </source>
</evidence>
<feature type="transmembrane region" description="Helical" evidence="1">
    <location>
        <begin position="354"/>
        <end position="374"/>
    </location>
</feature>
<feature type="transmembrane region" description="Helical" evidence="1">
    <location>
        <begin position="310"/>
        <end position="326"/>
    </location>
</feature>
<evidence type="ECO:0000313" key="3">
    <source>
        <dbReference type="Proteomes" id="UP000176598"/>
    </source>
</evidence>